<organism evidence="2 3">
    <name type="scientific">Planctopirus ephydatiae</name>
    <dbReference type="NCBI Taxonomy" id="2528019"/>
    <lineage>
        <taxon>Bacteria</taxon>
        <taxon>Pseudomonadati</taxon>
        <taxon>Planctomycetota</taxon>
        <taxon>Planctomycetia</taxon>
        <taxon>Planctomycetales</taxon>
        <taxon>Planctomycetaceae</taxon>
        <taxon>Planctopirus</taxon>
    </lineage>
</organism>
<protein>
    <submittedName>
        <fullName evidence="2">Esterase EstB</fullName>
        <ecNumber evidence="2">3.1.1.-</ecNumber>
    </submittedName>
</protein>
<dbReference type="Gene3D" id="3.40.710.10">
    <property type="entry name" value="DD-peptidase/beta-lactamase superfamily"/>
    <property type="match status" value="1"/>
</dbReference>
<dbReference type="InterPro" id="IPR001466">
    <property type="entry name" value="Beta-lactam-related"/>
</dbReference>
<dbReference type="AlphaFoldDB" id="A0A518GR03"/>
<keyword evidence="3" id="KW-1185">Reference proteome</keyword>
<dbReference type="GO" id="GO:0016787">
    <property type="term" value="F:hydrolase activity"/>
    <property type="evidence" value="ECO:0007669"/>
    <property type="project" value="UniProtKB-KW"/>
</dbReference>
<dbReference type="PANTHER" id="PTHR43283">
    <property type="entry name" value="BETA-LACTAMASE-RELATED"/>
    <property type="match status" value="1"/>
</dbReference>
<evidence type="ECO:0000259" key="1">
    <source>
        <dbReference type="Pfam" id="PF00144"/>
    </source>
</evidence>
<name>A0A518GR03_9PLAN</name>
<dbReference type="InterPro" id="IPR012338">
    <property type="entry name" value="Beta-lactam/transpept-like"/>
</dbReference>
<reference evidence="2 3" key="1">
    <citation type="submission" date="2019-02" db="EMBL/GenBank/DDBJ databases">
        <title>Deep-cultivation of Planctomycetes and their phenomic and genomic characterization uncovers novel biology.</title>
        <authorList>
            <person name="Wiegand S."/>
            <person name="Jogler M."/>
            <person name="Boedeker C."/>
            <person name="Pinto D."/>
            <person name="Vollmers J."/>
            <person name="Rivas-Marin E."/>
            <person name="Kohn T."/>
            <person name="Peeters S.H."/>
            <person name="Heuer A."/>
            <person name="Rast P."/>
            <person name="Oberbeckmann S."/>
            <person name="Bunk B."/>
            <person name="Jeske O."/>
            <person name="Meyerdierks A."/>
            <person name="Storesund J.E."/>
            <person name="Kallscheuer N."/>
            <person name="Luecker S."/>
            <person name="Lage O.M."/>
            <person name="Pohl T."/>
            <person name="Merkel B.J."/>
            <person name="Hornburger P."/>
            <person name="Mueller R.-W."/>
            <person name="Bruemmer F."/>
            <person name="Labrenz M."/>
            <person name="Spormann A.M."/>
            <person name="Op den Camp H."/>
            <person name="Overmann J."/>
            <person name="Amann R."/>
            <person name="Jetten M.S.M."/>
            <person name="Mascher T."/>
            <person name="Medema M.H."/>
            <person name="Devos D.P."/>
            <person name="Kaster A.-K."/>
            <person name="Ovreas L."/>
            <person name="Rohde M."/>
            <person name="Galperin M.Y."/>
            <person name="Jogler C."/>
        </authorList>
    </citation>
    <scope>NUCLEOTIDE SEQUENCE [LARGE SCALE GENOMIC DNA]</scope>
    <source>
        <strain evidence="2 3">Spb1</strain>
    </source>
</reference>
<evidence type="ECO:0000313" key="2">
    <source>
        <dbReference type="EMBL" id="QDV31009.1"/>
    </source>
</evidence>
<dbReference type="Pfam" id="PF00144">
    <property type="entry name" value="Beta-lactamase"/>
    <property type="match status" value="1"/>
</dbReference>
<dbReference type="EC" id="3.1.1.-" evidence="2"/>
<dbReference type="Proteomes" id="UP000315349">
    <property type="component" value="Chromosome"/>
</dbReference>
<dbReference type="EMBL" id="CP036299">
    <property type="protein sequence ID" value="QDV31009.1"/>
    <property type="molecule type" value="Genomic_DNA"/>
</dbReference>
<gene>
    <name evidence="2" type="primary">estB_3</name>
    <name evidence="2" type="ORF">Spb1_29460</name>
</gene>
<proteinExistence type="predicted"/>
<evidence type="ECO:0000313" key="3">
    <source>
        <dbReference type="Proteomes" id="UP000315349"/>
    </source>
</evidence>
<dbReference type="PANTHER" id="PTHR43283:SF3">
    <property type="entry name" value="BETA-LACTAMASE FAMILY PROTEIN (AFU_ORTHOLOGUE AFUA_5G07500)"/>
    <property type="match status" value="1"/>
</dbReference>
<dbReference type="OrthoDB" id="9770183at2"/>
<dbReference type="RefSeq" id="WP_145301247.1">
    <property type="nucleotide sequence ID" value="NZ_CP036299.1"/>
</dbReference>
<feature type="domain" description="Beta-lactamase-related" evidence="1">
    <location>
        <begin position="15"/>
        <end position="359"/>
    </location>
</feature>
<keyword evidence="2" id="KW-0378">Hydrolase</keyword>
<sequence>MSADDLKDWPHLLKAFDEGVATGLHRGLQIYISQHGQPLLETALGEAEPGLPLTSEHRMLWLSSGKPLLVLIFARIWERGLVGIDEPICHWIEEFSTHGKETITFRHVLTHTGGFRVLDLGWETKSWPDVIELICRTSLEANWVVGVTAGYHTISSWFILAEALSRATGLSVRDLFDQELRYPLDLPELSIGLSEEWYFENQSSVAPMYARIKGELQLLDWHQPPRAICISPGSNTRGRAKDLGAVYEMILNEGEAADGSRYLHPTTIAALTARHRVGQFDLTLQHVVDFGLGFIINSQAYGPETVPYSYGLWTSPRTFGHGGSQSSIGFCDPESGIVVTWATNGMPGEGWHQRRNRALQHAIGLDLFERFPQLNTGAST</sequence>
<dbReference type="SUPFAM" id="SSF56601">
    <property type="entry name" value="beta-lactamase/transpeptidase-like"/>
    <property type="match status" value="1"/>
</dbReference>
<accession>A0A518GR03</accession>
<dbReference type="KEGG" id="peh:Spb1_29460"/>
<dbReference type="InterPro" id="IPR050789">
    <property type="entry name" value="Diverse_Enzym_Activities"/>
</dbReference>